<evidence type="ECO:0000313" key="2">
    <source>
        <dbReference type="EMBL" id="SFY20086.1"/>
    </source>
</evidence>
<dbReference type="EMBL" id="FPJO01000013">
    <property type="protein sequence ID" value="SFY20086.1"/>
    <property type="molecule type" value="Genomic_DNA"/>
</dbReference>
<evidence type="ECO:0000256" key="1">
    <source>
        <dbReference type="SAM" id="MobiDB-lite"/>
    </source>
</evidence>
<reference evidence="2 3" key="1">
    <citation type="submission" date="2016-11" db="EMBL/GenBank/DDBJ databases">
        <authorList>
            <person name="Jaros S."/>
            <person name="Januszkiewicz K."/>
            <person name="Wedrychowicz H."/>
        </authorList>
    </citation>
    <scope>NUCLEOTIDE SEQUENCE [LARGE SCALE GENOMIC DNA]</scope>
    <source>
        <strain evidence="2 3">OK807</strain>
    </source>
</reference>
<protein>
    <submittedName>
        <fullName evidence="2">Uncharacterized protein</fullName>
    </submittedName>
</protein>
<dbReference type="STRING" id="1893.SAMN02787144_101378"/>
<dbReference type="OrthoDB" id="4217519at2"/>
<evidence type="ECO:0000313" key="3">
    <source>
        <dbReference type="Proteomes" id="UP000181909"/>
    </source>
</evidence>
<feature type="region of interest" description="Disordered" evidence="1">
    <location>
        <begin position="1"/>
        <end position="22"/>
    </location>
</feature>
<name>A0A1K2DAU7_STRAR</name>
<dbReference type="AlphaFoldDB" id="A0A1K2DAU7"/>
<organism evidence="2 3">
    <name type="scientific">Streptomyces atratus</name>
    <dbReference type="NCBI Taxonomy" id="1893"/>
    <lineage>
        <taxon>Bacteria</taxon>
        <taxon>Bacillati</taxon>
        <taxon>Actinomycetota</taxon>
        <taxon>Actinomycetes</taxon>
        <taxon>Kitasatosporales</taxon>
        <taxon>Streptomycetaceae</taxon>
        <taxon>Streptomyces</taxon>
    </lineage>
</organism>
<dbReference type="RefSeq" id="WP_143166528.1">
    <property type="nucleotide sequence ID" value="NZ_CP108276.1"/>
</dbReference>
<sequence length="149" mass="16143">MTDAGTSPHPIGSPPGRRRRTGVKRQGLALRFALIIGDRRLAGALHVSCHLDTVVVDFPETSVHIGLSPLPGKVDAGIVLDCRVEYRPGTEASHRATRAEWQQVLMGRPGVLHQREALLREVLAARGRAPDRIVVRPALASLRYLAAAV</sequence>
<gene>
    <name evidence="2" type="ORF">SAMN02787144_101378</name>
</gene>
<accession>A0A1K2DAU7</accession>
<dbReference type="Proteomes" id="UP000181909">
    <property type="component" value="Unassembled WGS sequence"/>
</dbReference>
<proteinExistence type="predicted"/>